<gene>
    <name evidence="1" type="ORF">CYJ47_03020</name>
</gene>
<protein>
    <submittedName>
        <fullName evidence="1">Uncharacterized protein</fullName>
    </submittedName>
</protein>
<accession>A0AAF0YWG1</accession>
<sequence length="85" mass="9743">MKYFVLVCNSKTGELRMSEFADRDAALALRIEREDRYRGEPDVEVVVIAAHSLDEIKQSHSRYFMNVAKNFSLSGDYELEEIPAA</sequence>
<dbReference type="AlphaFoldDB" id="A0AAF0YWG1"/>
<organism evidence="1 2">
    <name type="scientific">Corynebacterium pyruviciproducens</name>
    <dbReference type="NCBI Taxonomy" id="598660"/>
    <lineage>
        <taxon>Bacteria</taxon>
        <taxon>Bacillati</taxon>
        <taxon>Actinomycetota</taxon>
        <taxon>Actinomycetes</taxon>
        <taxon>Mycobacteriales</taxon>
        <taxon>Corynebacteriaceae</taxon>
        <taxon>Corynebacterium</taxon>
    </lineage>
</organism>
<dbReference type="KEGG" id="cpyr:CYJ47_03020"/>
<dbReference type="RefSeq" id="WP_101678462.1">
    <property type="nucleotide sequence ID" value="NZ_CP136958.1"/>
</dbReference>
<dbReference type="Proteomes" id="UP000234560">
    <property type="component" value="Chromosome"/>
</dbReference>
<evidence type="ECO:0000313" key="2">
    <source>
        <dbReference type="Proteomes" id="UP000234560"/>
    </source>
</evidence>
<name>A0AAF0YWG1_9CORY</name>
<dbReference type="EMBL" id="CP136958">
    <property type="protein sequence ID" value="WOT02761.1"/>
    <property type="molecule type" value="Genomic_DNA"/>
</dbReference>
<proteinExistence type="predicted"/>
<reference evidence="1" key="2">
    <citation type="submission" date="2023-10" db="EMBL/GenBank/DDBJ databases">
        <authorList>
            <person name="Choi B."/>
        </authorList>
    </citation>
    <scope>NUCLEOTIDE SEQUENCE</scope>
    <source>
        <strain evidence="1">UMB0763</strain>
    </source>
</reference>
<reference evidence="1" key="1">
    <citation type="submission" date="2017-12" db="EMBL/GenBank/DDBJ databases">
        <authorList>
            <person name="Thomas-White K."/>
            <person name="Wolfe A.J."/>
        </authorList>
    </citation>
    <scope>NUCLEOTIDE SEQUENCE</scope>
    <source>
        <strain evidence="1">UMB0763</strain>
    </source>
</reference>
<evidence type="ECO:0000313" key="1">
    <source>
        <dbReference type="EMBL" id="WOT02761.1"/>
    </source>
</evidence>